<dbReference type="InterPro" id="IPR020004">
    <property type="entry name" value="UDP-GlcNAc_Epase"/>
</dbReference>
<dbReference type="RefSeq" id="WP_330104104.1">
    <property type="nucleotide sequence ID" value="NZ_JAZDCT010000016.1"/>
</dbReference>
<name>A0ABU7HBQ5_9PSED</name>
<accession>A0ABU7HBQ5</accession>
<dbReference type="NCBIfam" id="TIGR03568">
    <property type="entry name" value="NeuC_NnaA"/>
    <property type="match status" value="1"/>
</dbReference>
<dbReference type="EMBL" id="JAZDCT010000016">
    <property type="protein sequence ID" value="MEE1888719.1"/>
    <property type="molecule type" value="Genomic_DNA"/>
</dbReference>
<keyword evidence="3" id="KW-1185">Reference proteome</keyword>
<keyword evidence="2" id="KW-0378">Hydrolase</keyword>
<reference evidence="2" key="1">
    <citation type="submission" date="2024-01" db="EMBL/GenBank/DDBJ databases">
        <title>Unpublished Manusciprt.</title>
        <authorList>
            <person name="Duman M."/>
            <person name="Valdes E.G."/>
            <person name="Ajmi N."/>
            <person name="Altun S."/>
            <person name="Saticioglu I.B."/>
        </authorList>
    </citation>
    <scope>NUCLEOTIDE SEQUENCE</scope>
    <source>
        <strain evidence="2">137P</strain>
    </source>
</reference>
<dbReference type="Pfam" id="PF02350">
    <property type="entry name" value="Epimerase_2"/>
    <property type="match status" value="1"/>
</dbReference>
<proteinExistence type="predicted"/>
<dbReference type="Proteomes" id="UP001354227">
    <property type="component" value="Unassembled WGS sequence"/>
</dbReference>
<evidence type="ECO:0000313" key="3">
    <source>
        <dbReference type="Proteomes" id="UP001354227"/>
    </source>
</evidence>
<dbReference type="PANTHER" id="PTHR43174">
    <property type="entry name" value="UDP-N-ACETYLGLUCOSAMINE 2-EPIMERASE"/>
    <property type="match status" value="1"/>
</dbReference>
<sequence>MKKRIAVFTGTRAEYGLLYWLMKDIQSSEALALQVIVSGMHLSPEFGETWRQIEADGFAIDAKVEMLLSSDSDVGVVKSMGLGTLGFADALDRLRPDCLVVLGDRFEALAIVQAALVMRIPVAHLHGGEITEGAYDDAIRHAITKMADLHFVAAEPYRARVIQMGESPQRVFNVGAVGLDHIQRTPRMSLEALRESLSFELNRPFMLVTYHPVTLADEAPVESFTALLEALDDYPDHQIILTYPNADNGGRAIIPLLEAYAQRQPERVLAIASLGFRRYLSVVAQACVVVGNSSSGIIEVPAFGVPTVDIGARQKGRLAADSVVHCEASRSGIEAALRQALDPVFAQRCKGVHNPYGQGDAARQIVKVLSAVDGYQQTPFHDITWSS</sequence>
<evidence type="ECO:0000259" key="1">
    <source>
        <dbReference type="Pfam" id="PF02350"/>
    </source>
</evidence>
<dbReference type="Gene3D" id="3.40.50.2000">
    <property type="entry name" value="Glycogen Phosphorylase B"/>
    <property type="match status" value="2"/>
</dbReference>
<dbReference type="InterPro" id="IPR003331">
    <property type="entry name" value="UDP_GlcNAc_Epimerase_2_dom"/>
</dbReference>
<dbReference type="InterPro" id="IPR029767">
    <property type="entry name" value="WecB-like"/>
</dbReference>
<gene>
    <name evidence="2" type="primary">neuC</name>
    <name evidence="2" type="ORF">V0R62_13735</name>
</gene>
<dbReference type="GO" id="GO:0016798">
    <property type="term" value="F:hydrolase activity, acting on glycosyl bonds"/>
    <property type="evidence" value="ECO:0007669"/>
    <property type="project" value="UniProtKB-KW"/>
</dbReference>
<feature type="domain" description="UDP-N-acetylglucosamine 2-epimerase" evidence="1">
    <location>
        <begin position="24"/>
        <end position="369"/>
    </location>
</feature>
<dbReference type="PANTHER" id="PTHR43174:SF3">
    <property type="entry name" value="UDP-N-ACETYLGLUCOSAMINE 2-EPIMERASE"/>
    <property type="match status" value="1"/>
</dbReference>
<dbReference type="CDD" id="cd03786">
    <property type="entry name" value="GTB_UDP-GlcNAc_2-Epimerase"/>
    <property type="match status" value="1"/>
</dbReference>
<protein>
    <submittedName>
        <fullName evidence="2">UDP-N-acetylglucosamine 2-epimerase</fullName>
        <ecNumber evidence="2">3.2.1.183</ecNumber>
    </submittedName>
</protein>
<comment type="caution">
    <text evidence="2">The sequence shown here is derived from an EMBL/GenBank/DDBJ whole genome shotgun (WGS) entry which is preliminary data.</text>
</comment>
<evidence type="ECO:0000313" key="2">
    <source>
        <dbReference type="EMBL" id="MEE1888719.1"/>
    </source>
</evidence>
<dbReference type="EC" id="3.2.1.183" evidence="2"/>
<dbReference type="SUPFAM" id="SSF53756">
    <property type="entry name" value="UDP-Glycosyltransferase/glycogen phosphorylase"/>
    <property type="match status" value="1"/>
</dbReference>
<keyword evidence="2" id="KW-0326">Glycosidase</keyword>
<organism evidence="2 3">
    <name type="scientific">Pseudomonas carassii</name>
    <dbReference type="NCBI Taxonomy" id="3115855"/>
    <lineage>
        <taxon>Bacteria</taxon>
        <taxon>Pseudomonadati</taxon>
        <taxon>Pseudomonadota</taxon>
        <taxon>Gammaproteobacteria</taxon>
        <taxon>Pseudomonadales</taxon>
        <taxon>Pseudomonadaceae</taxon>
        <taxon>Pseudomonas</taxon>
    </lineage>
</organism>